<evidence type="ECO:0000256" key="1">
    <source>
        <dbReference type="SAM" id="MobiDB-lite"/>
    </source>
</evidence>
<evidence type="ECO:0000313" key="2">
    <source>
        <dbReference type="EMBL" id="GJT40087.1"/>
    </source>
</evidence>
<accession>A0ABQ5DME1</accession>
<reference evidence="2" key="2">
    <citation type="submission" date="2022-01" db="EMBL/GenBank/DDBJ databases">
        <authorList>
            <person name="Yamashiro T."/>
            <person name="Shiraishi A."/>
            <person name="Satake H."/>
            <person name="Nakayama K."/>
        </authorList>
    </citation>
    <scope>NUCLEOTIDE SEQUENCE</scope>
</reference>
<dbReference type="EMBL" id="BQNB010015442">
    <property type="protein sequence ID" value="GJT40087.1"/>
    <property type="molecule type" value="Genomic_DNA"/>
</dbReference>
<feature type="region of interest" description="Disordered" evidence="1">
    <location>
        <begin position="374"/>
        <end position="420"/>
    </location>
</feature>
<feature type="compositionally biased region" description="Basic and acidic residues" evidence="1">
    <location>
        <begin position="393"/>
        <end position="420"/>
    </location>
</feature>
<reference evidence="2" key="1">
    <citation type="journal article" date="2022" name="Int. J. Mol. Sci.">
        <title>Draft Genome of Tanacetum Coccineum: Genomic Comparison of Closely Related Tanacetum-Family Plants.</title>
        <authorList>
            <person name="Yamashiro T."/>
            <person name="Shiraishi A."/>
            <person name="Nakayama K."/>
            <person name="Satake H."/>
        </authorList>
    </citation>
    <scope>NUCLEOTIDE SEQUENCE</scope>
</reference>
<sequence length="420" mass="47986">MTLELANCSLCVPKGIARDVLIDVHGEELVIRDGLERIVFKPFESLLGDIIKQKEELKGISDPVARRRACFAKLDKCKITSQGRVIHSPKKASISAISHIFPNNNFEDSFTMGNEDFNSIPNKELDKEILIPIPRESKIGKDCDFPSCDDFQSFKTFSNPLFEKQDDFPSRNDESILKEEVHEEAFKSYLNPLFEKDEEIISNEVSSIISPKIDVKTIVSFFAPIGNCVRKWASSEFEKDNVEVESFESKTKEDFETKVEPEKKKELQVFHPDIEILDHLETTSYVGSDYVFYEDFNLVDMIFPMNIQGKIFDPGITFHGKSFEKDVFNDKSSKELAPSKALLTLDVFDPLHPPLMDFNVTKAFFGKGLKRQKEAKTIKNQQETGKRQRVKSKSKESAKDHSRISPTQSKKETMKSRTSK</sequence>
<proteinExistence type="predicted"/>
<keyword evidence="3" id="KW-1185">Reference proteome</keyword>
<evidence type="ECO:0000313" key="3">
    <source>
        <dbReference type="Proteomes" id="UP001151760"/>
    </source>
</evidence>
<organism evidence="2 3">
    <name type="scientific">Tanacetum coccineum</name>
    <dbReference type="NCBI Taxonomy" id="301880"/>
    <lineage>
        <taxon>Eukaryota</taxon>
        <taxon>Viridiplantae</taxon>
        <taxon>Streptophyta</taxon>
        <taxon>Embryophyta</taxon>
        <taxon>Tracheophyta</taxon>
        <taxon>Spermatophyta</taxon>
        <taxon>Magnoliopsida</taxon>
        <taxon>eudicotyledons</taxon>
        <taxon>Gunneridae</taxon>
        <taxon>Pentapetalae</taxon>
        <taxon>asterids</taxon>
        <taxon>campanulids</taxon>
        <taxon>Asterales</taxon>
        <taxon>Asteraceae</taxon>
        <taxon>Asteroideae</taxon>
        <taxon>Anthemideae</taxon>
        <taxon>Anthemidinae</taxon>
        <taxon>Tanacetum</taxon>
    </lineage>
</organism>
<gene>
    <name evidence="2" type="ORF">Tco_0939952</name>
</gene>
<protein>
    <submittedName>
        <fullName evidence="2">Uncharacterized protein</fullName>
    </submittedName>
</protein>
<dbReference type="Proteomes" id="UP001151760">
    <property type="component" value="Unassembled WGS sequence"/>
</dbReference>
<name>A0ABQ5DME1_9ASTR</name>
<comment type="caution">
    <text evidence="2">The sequence shown here is derived from an EMBL/GenBank/DDBJ whole genome shotgun (WGS) entry which is preliminary data.</text>
</comment>